<keyword evidence="5 7" id="KW-1133">Transmembrane helix</keyword>
<evidence type="ECO:0000313" key="10">
    <source>
        <dbReference type="Proteomes" id="UP000001412"/>
    </source>
</evidence>
<protein>
    <submittedName>
        <fullName evidence="9">Conserved protein</fullName>
    </submittedName>
</protein>
<evidence type="ECO:0000259" key="8">
    <source>
        <dbReference type="Pfam" id="PF04239"/>
    </source>
</evidence>
<dbReference type="STRING" id="212717.CTC_00342"/>
<keyword evidence="3" id="KW-1003">Cell membrane</keyword>
<dbReference type="HOGENOM" id="CLU_077149_0_1_9"/>
<dbReference type="Pfam" id="PF04239">
    <property type="entry name" value="DUF421"/>
    <property type="match status" value="1"/>
</dbReference>
<evidence type="ECO:0000256" key="4">
    <source>
        <dbReference type="ARBA" id="ARBA00022692"/>
    </source>
</evidence>
<gene>
    <name evidence="9" type="ordered locus">CTC_00342</name>
</gene>
<proteinExistence type="inferred from homology"/>
<evidence type="ECO:0000256" key="6">
    <source>
        <dbReference type="ARBA" id="ARBA00023136"/>
    </source>
</evidence>
<dbReference type="InterPro" id="IPR023090">
    <property type="entry name" value="UPF0702_alpha/beta_dom_sf"/>
</dbReference>
<reference evidence="9 10" key="1">
    <citation type="journal article" date="2003" name="Proc. Natl. Acad. Sci. U.S.A.">
        <title>The genome sequence of Clostridium tetani, the causative agent of tetanus disease.</title>
        <authorList>
            <person name="Brueggemann H."/>
            <person name="Baumer S."/>
            <person name="Fricke W.F."/>
            <person name="Wiezer A."/>
            <person name="Liesegang H."/>
            <person name="Decker I."/>
            <person name="Herzberg C."/>
            <person name="Martinez-Arias R."/>
            <person name="Merkl R."/>
            <person name="Henne A."/>
            <person name="Gottschalk G."/>
        </authorList>
    </citation>
    <scope>NUCLEOTIDE SEQUENCE [LARGE SCALE GENOMIC DNA]</scope>
    <source>
        <strain evidence="10">Massachusetts / E88</strain>
    </source>
</reference>
<feature type="transmembrane region" description="Helical" evidence="7">
    <location>
        <begin position="6"/>
        <end position="24"/>
    </location>
</feature>
<feature type="domain" description="YetF C-terminal" evidence="8">
    <location>
        <begin position="82"/>
        <end position="212"/>
    </location>
</feature>
<sequence length="225" mass="25944">MILLFTVLFRTIILYILVITSMRIMGKKQIGQLEPFELAITIMVSELAALPMQDTRIPLIHGFIPIITLLTLQTVLSILQLKSEKFRSLVNGRPSILIEDGQIDIDELRYQRFNINDLMEEIRLQGFFNISDIEYAILETSGQLSIIPKTNLTPATKEDLDIQSTQDSLPIPLILDGNVDHENLALIKKDLKWLRTRLNKNDEEDFSDIFIAILDSHKEFYFQKK</sequence>
<feature type="transmembrane region" description="Helical" evidence="7">
    <location>
        <begin position="59"/>
        <end position="79"/>
    </location>
</feature>
<dbReference type="Proteomes" id="UP000001412">
    <property type="component" value="Chromosome"/>
</dbReference>
<accession>Q898U7</accession>
<keyword evidence="10" id="KW-1185">Reference proteome</keyword>
<evidence type="ECO:0000256" key="3">
    <source>
        <dbReference type="ARBA" id="ARBA00022475"/>
    </source>
</evidence>
<comment type="similarity">
    <text evidence="2">Belongs to the UPF0702 family.</text>
</comment>
<dbReference type="KEGG" id="ctc:CTC_00342"/>
<keyword evidence="6 7" id="KW-0472">Membrane</keyword>
<evidence type="ECO:0000256" key="7">
    <source>
        <dbReference type="SAM" id="Phobius"/>
    </source>
</evidence>
<dbReference type="PANTHER" id="PTHR34582">
    <property type="entry name" value="UPF0702 TRANSMEMBRANE PROTEIN YCAP"/>
    <property type="match status" value="1"/>
</dbReference>
<evidence type="ECO:0000256" key="1">
    <source>
        <dbReference type="ARBA" id="ARBA00004651"/>
    </source>
</evidence>
<name>Q898U7_CLOTE</name>
<evidence type="ECO:0000313" key="9">
    <source>
        <dbReference type="EMBL" id="AAO34982.1"/>
    </source>
</evidence>
<dbReference type="InterPro" id="IPR007353">
    <property type="entry name" value="DUF421"/>
</dbReference>
<dbReference type="PANTHER" id="PTHR34582:SF6">
    <property type="entry name" value="UPF0702 TRANSMEMBRANE PROTEIN YCAP"/>
    <property type="match status" value="1"/>
</dbReference>
<organism evidence="9 10">
    <name type="scientific">Clostridium tetani (strain Massachusetts / E88)</name>
    <dbReference type="NCBI Taxonomy" id="212717"/>
    <lineage>
        <taxon>Bacteria</taxon>
        <taxon>Bacillati</taxon>
        <taxon>Bacillota</taxon>
        <taxon>Clostridia</taxon>
        <taxon>Eubacteriales</taxon>
        <taxon>Clostridiaceae</taxon>
        <taxon>Clostridium</taxon>
    </lineage>
</organism>
<evidence type="ECO:0000256" key="2">
    <source>
        <dbReference type="ARBA" id="ARBA00006448"/>
    </source>
</evidence>
<dbReference type="Gene3D" id="3.30.240.20">
    <property type="entry name" value="bsu07140 like domains"/>
    <property type="match status" value="2"/>
</dbReference>
<comment type="subcellular location">
    <subcellularLocation>
        <location evidence="1">Cell membrane</location>
        <topology evidence="1">Multi-pass membrane protein</topology>
    </subcellularLocation>
</comment>
<keyword evidence="4 7" id="KW-0812">Transmembrane</keyword>
<dbReference type="AlphaFoldDB" id="Q898U7"/>
<dbReference type="GO" id="GO:0005886">
    <property type="term" value="C:plasma membrane"/>
    <property type="evidence" value="ECO:0007669"/>
    <property type="project" value="UniProtKB-SubCell"/>
</dbReference>
<dbReference type="EMBL" id="AE015927">
    <property type="protein sequence ID" value="AAO34982.1"/>
    <property type="molecule type" value="Genomic_DNA"/>
</dbReference>
<evidence type="ECO:0000256" key="5">
    <source>
        <dbReference type="ARBA" id="ARBA00022989"/>
    </source>
</evidence>